<organism evidence="1">
    <name type="scientific">Salix viminalis</name>
    <name type="common">Common osier</name>
    <name type="synonym">Basket willow</name>
    <dbReference type="NCBI Taxonomy" id="40686"/>
    <lineage>
        <taxon>Eukaryota</taxon>
        <taxon>Viridiplantae</taxon>
        <taxon>Streptophyta</taxon>
        <taxon>Embryophyta</taxon>
        <taxon>Tracheophyta</taxon>
        <taxon>Spermatophyta</taxon>
        <taxon>Magnoliopsida</taxon>
        <taxon>eudicotyledons</taxon>
        <taxon>Gunneridae</taxon>
        <taxon>Pentapetalae</taxon>
        <taxon>rosids</taxon>
        <taxon>fabids</taxon>
        <taxon>Malpighiales</taxon>
        <taxon>Salicaceae</taxon>
        <taxon>Saliceae</taxon>
        <taxon>Salix</taxon>
    </lineage>
</organism>
<proteinExistence type="predicted"/>
<evidence type="ECO:0000313" key="1">
    <source>
        <dbReference type="EMBL" id="VFU29970.1"/>
    </source>
</evidence>
<dbReference type="AlphaFoldDB" id="A0A6N2KN75"/>
<name>A0A6N2KN75_SALVM</name>
<gene>
    <name evidence="1" type="ORF">SVIM_LOCUS111712</name>
</gene>
<sequence>MRLIAEGGEKRRRLVSSRFCVSKKAISIIESLSFVLRLNKPKFLSEDPESCERIVEGWICSGLACWIKQN</sequence>
<reference evidence="1" key="1">
    <citation type="submission" date="2019-03" db="EMBL/GenBank/DDBJ databases">
        <authorList>
            <person name="Mank J."/>
            <person name="Almeida P."/>
        </authorList>
    </citation>
    <scope>NUCLEOTIDE SEQUENCE</scope>
    <source>
        <strain evidence="1">78183</strain>
    </source>
</reference>
<protein>
    <submittedName>
        <fullName evidence="1">Uncharacterized protein</fullName>
    </submittedName>
</protein>
<dbReference type="EMBL" id="CAADRP010000557">
    <property type="protein sequence ID" value="VFU29970.1"/>
    <property type="molecule type" value="Genomic_DNA"/>
</dbReference>
<accession>A0A6N2KN75</accession>